<feature type="chain" id="PRO_5002785720" description="DUF1579 domain-containing protein" evidence="1">
    <location>
        <begin position="26"/>
        <end position="194"/>
    </location>
</feature>
<evidence type="ECO:0000256" key="1">
    <source>
        <dbReference type="SAM" id="SignalP"/>
    </source>
</evidence>
<evidence type="ECO:0000313" key="2">
    <source>
        <dbReference type="EMBL" id="CAP62390.1"/>
    </source>
</evidence>
<reference evidence="2" key="2">
    <citation type="journal article" date="2008" name="J. Biotechnol.">
        <title>A transposon-based strategy to scale up myxothiazol production in myxobacterial cell factories.</title>
        <authorList>
            <person name="Sandmann A."/>
            <person name="Frank B."/>
            <person name="Muller R."/>
        </authorList>
    </citation>
    <scope>NUCLEOTIDE SEQUENCE</scope>
    <source>
        <strain evidence="2">An d48</strain>
    </source>
</reference>
<sequence length="194" mass="21366">MRCFRRGLGAVLLAAAIGISFPGHASQDTPKSAPAADLSGLHAFDALVGTWTAHHRRLKERLTGCTEWEEFGGTFDFRLLMNGHANVDDSVFDMPEGRVHGVGLSAYDARTGQWAIWGLDGRNPAGRLDPPLKGRFAKGVGTFYADDTLRGRPIRVRVIWSNITPTSARWEQAFSPDGGKTWETNWVTGFRRTP</sequence>
<keyword evidence="1" id="KW-0732">Signal</keyword>
<organism evidence="2">
    <name type="scientific">Archangium disciforme</name>
    <dbReference type="NCBI Taxonomy" id="38"/>
    <lineage>
        <taxon>Bacteria</taxon>
        <taxon>Pseudomonadati</taxon>
        <taxon>Myxococcota</taxon>
        <taxon>Myxococcia</taxon>
        <taxon>Myxococcales</taxon>
        <taxon>Cystobacterineae</taxon>
        <taxon>Archangiaceae</taxon>
        <taxon>Archangium</taxon>
    </lineage>
</organism>
<protein>
    <recommendedName>
        <fullName evidence="3">DUF1579 domain-containing protein</fullName>
    </recommendedName>
</protein>
<evidence type="ECO:0008006" key="3">
    <source>
        <dbReference type="Google" id="ProtNLM"/>
    </source>
</evidence>
<name>B3CK83_9BACT</name>
<dbReference type="EMBL" id="AM931163">
    <property type="protein sequence ID" value="CAP62390.1"/>
    <property type="molecule type" value="Genomic_DNA"/>
</dbReference>
<proteinExistence type="predicted"/>
<dbReference type="AlphaFoldDB" id="B3CK83"/>
<feature type="signal peptide" evidence="1">
    <location>
        <begin position="1"/>
        <end position="25"/>
    </location>
</feature>
<reference evidence="2" key="1">
    <citation type="submission" date="2007-12" db="EMBL/GenBank/DDBJ databases">
        <authorList>
            <person name="Mueller R."/>
        </authorList>
    </citation>
    <scope>NUCLEOTIDE SEQUENCE</scope>
    <source>
        <strain evidence="2">An d48</strain>
    </source>
</reference>
<accession>B3CK83</accession>